<dbReference type="Gene3D" id="3.40.250.10">
    <property type="entry name" value="Rhodanese-like domain"/>
    <property type="match status" value="2"/>
</dbReference>
<evidence type="ECO:0000256" key="2">
    <source>
        <dbReference type="ARBA" id="ARBA00022737"/>
    </source>
</evidence>
<dbReference type="AlphaFoldDB" id="A0A914C3V5"/>
<dbReference type="PROSITE" id="PS50206">
    <property type="entry name" value="RHODANESE_3"/>
    <property type="match status" value="2"/>
</dbReference>
<dbReference type="CDD" id="cd01448">
    <property type="entry name" value="TST_Repeat_1"/>
    <property type="match status" value="1"/>
</dbReference>
<dbReference type="GO" id="GO:0004792">
    <property type="term" value="F:thiosulfate-cyanide sulfurtransferase activity"/>
    <property type="evidence" value="ECO:0007669"/>
    <property type="project" value="TreeGrafter"/>
</dbReference>
<accession>A0A914C3V5</accession>
<proteinExistence type="predicted"/>
<evidence type="ECO:0000313" key="5">
    <source>
        <dbReference type="WBParaSite" id="ACRNAN_Path_232.g863.t1"/>
    </source>
</evidence>
<keyword evidence="1" id="KW-0808">Transferase</keyword>
<name>A0A914C3V5_9BILA</name>
<organism evidence="4 5">
    <name type="scientific">Acrobeloides nanus</name>
    <dbReference type="NCBI Taxonomy" id="290746"/>
    <lineage>
        <taxon>Eukaryota</taxon>
        <taxon>Metazoa</taxon>
        <taxon>Ecdysozoa</taxon>
        <taxon>Nematoda</taxon>
        <taxon>Chromadorea</taxon>
        <taxon>Rhabditida</taxon>
        <taxon>Tylenchina</taxon>
        <taxon>Cephalobomorpha</taxon>
        <taxon>Cephaloboidea</taxon>
        <taxon>Cephalobidae</taxon>
        <taxon>Acrobeloides</taxon>
    </lineage>
</organism>
<dbReference type="InterPro" id="IPR036873">
    <property type="entry name" value="Rhodanese-like_dom_sf"/>
</dbReference>
<keyword evidence="2" id="KW-0677">Repeat</keyword>
<feature type="domain" description="Rhodanese" evidence="3">
    <location>
        <begin position="66"/>
        <end position="162"/>
    </location>
</feature>
<dbReference type="Pfam" id="PF00581">
    <property type="entry name" value="Rhodanese"/>
    <property type="match status" value="1"/>
</dbReference>
<evidence type="ECO:0000313" key="4">
    <source>
        <dbReference type="Proteomes" id="UP000887540"/>
    </source>
</evidence>
<feature type="domain" description="Rhodanese" evidence="3">
    <location>
        <begin position="203"/>
        <end position="320"/>
    </location>
</feature>
<dbReference type="PANTHER" id="PTHR11364">
    <property type="entry name" value="THIOSULFATE SULFERTANSFERASE"/>
    <property type="match status" value="1"/>
</dbReference>
<dbReference type="SMART" id="SM00450">
    <property type="entry name" value="RHOD"/>
    <property type="match status" value="2"/>
</dbReference>
<sequence>MQLSKLIDAHNLNSLIRKATSGFRILDCTYNRVVPPEMQNPKEFKEKHYGKIEELLKLPSPHRDIYLQSHIPTAVHIDLNIAMYPGRYQKFSLYEPEIFEKYIQLLGVNAGDHLILYGRGPFGGMLWPAKFYWLFKSYGHHKVSLVNGGFADWIRNGFGIESFKETPKIKSGNWEAKDRLDLNITYEELVKNEPENSTDLNELAKKANILDSRIRGQYEGTEETGLDPYNVEGCYIPGTKNVPVVELVDENGHLKDKEEIDKYLKKANFEPNKPAITMCNLGIQASLLSFILEEIHPKIPTRLYNGSMKEMEVRDPRRISGTPKRA</sequence>
<dbReference type="WBParaSite" id="ACRNAN_Path_232.g863.t1">
    <property type="protein sequence ID" value="ACRNAN_Path_232.g863.t1"/>
    <property type="gene ID" value="ACRNAN_Path_232.g863"/>
</dbReference>
<dbReference type="PANTHER" id="PTHR11364:SF7">
    <property type="entry name" value="THIOSULFATE SULFURTRANSFERASE MPST-1-RELATED"/>
    <property type="match status" value="1"/>
</dbReference>
<dbReference type="InterPro" id="IPR045078">
    <property type="entry name" value="TST/MPST-like"/>
</dbReference>
<reference evidence="5" key="1">
    <citation type="submission" date="2022-11" db="UniProtKB">
        <authorList>
            <consortium name="WormBaseParasite"/>
        </authorList>
    </citation>
    <scope>IDENTIFICATION</scope>
</reference>
<protein>
    <submittedName>
        <fullName evidence="5">Rhodanese domain-containing protein</fullName>
    </submittedName>
</protein>
<dbReference type="SUPFAM" id="SSF52821">
    <property type="entry name" value="Rhodanese/Cell cycle control phosphatase"/>
    <property type="match status" value="2"/>
</dbReference>
<evidence type="ECO:0000256" key="1">
    <source>
        <dbReference type="ARBA" id="ARBA00022679"/>
    </source>
</evidence>
<keyword evidence="4" id="KW-1185">Reference proteome</keyword>
<evidence type="ECO:0000259" key="3">
    <source>
        <dbReference type="PROSITE" id="PS50206"/>
    </source>
</evidence>
<dbReference type="InterPro" id="IPR001763">
    <property type="entry name" value="Rhodanese-like_dom"/>
</dbReference>
<dbReference type="GO" id="GO:0005739">
    <property type="term" value="C:mitochondrion"/>
    <property type="evidence" value="ECO:0007669"/>
    <property type="project" value="TreeGrafter"/>
</dbReference>
<dbReference type="Proteomes" id="UP000887540">
    <property type="component" value="Unplaced"/>
</dbReference>